<dbReference type="InterPro" id="IPR027417">
    <property type="entry name" value="P-loop_NTPase"/>
</dbReference>
<reference evidence="2 3" key="1">
    <citation type="submission" date="2017-08" db="EMBL/GenBank/DDBJ databases">
        <authorList>
            <person name="de Groot N.N."/>
        </authorList>
    </citation>
    <scope>NUCLEOTIDE SEQUENCE [LARGE SCALE GENOMIC DNA]</scope>
    <source>
        <strain evidence="2 3">HM2</strain>
    </source>
</reference>
<dbReference type="AlphaFoldDB" id="A0A380S7A7"/>
<evidence type="ECO:0000313" key="3">
    <source>
        <dbReference type="Proteomes" id="UP000255423"/>
    </source>
</evidence>
<protein>
    <recommendedName>
        <fullName evidence="1">G domain-containing protein</fullName>
    </recommendedName>
</protein>
<organism evidence="2 3">
    <name type="scientific">Fibrobacter succinogenes</name>
    <name type="common">Bacteroides succinogenes</name>
    <dbReference type="NCBI Taxonomy" id="833"/>
    <lineage>
        <taxon>Bacteria</taxon>
        <taxon>Pseudomonadati</taxon>
        <taxon>Fibrobacterota</taxon>
        <taxon>Fibrobacteria</taxon>
        <taxon>Fibrobacterales</taxon>
        <taxon>Fibrobacteraceae</taxon>
        <taxon>Fibrobacter</taxon>
    </lineage>
</organism>
<proteinExistence type="predicted"/>
<gene>
    <name evidence="2" type="ORF">SAMN05661053_2317</name>
</gene>
<accession>A0A380S7A7</accession>
<dbReference type="SUPFAM" id="SSF52540">
    <property type="entry name" value="P-loop containing nucleoside triphosphate hydrolases"/>
    <property type="match status" value="1"/>
</dbReference>
<evidence type="ECO:0000313" key="2">
    <source>
        <dbReference type="EMBL" id="SUQ24903.1"/>
    </source>
</evidence>
<dbReference type="GO" id="GO:0005525">
    <property type="term" value="F:GTP binding"/>
    <property type="evidence" value="ECO:0007669"/>
    <property type="project" value="InterPro"/>
</dbReference>
<dbReference type="InterPro" id="IPR006073">
    <property type="entry name" value="GTP-bd"/>
</dbReference>
<dbReference type="Proteomes" id="UP000255423">
    <property type="component" value="Unassembled WGS sequence"/>
</dbReference>
<dbReference type="RefSeq" id="WP_146196770.1">
    <property type="nucleotide sequence ID" value="NZ_UHJL01000003.1"/>
</dbReference>
<feature type="domain" description="G" evidence="1">
    <location>
        <begin position="38"/>
        <end position="108"/>
    </location>
</feature>
<dbReference type="EMBL" id="UHJL01000003">
    <property type="protein sequence ID" value="SUQ24903.1"/>
    <property type="molecule type" value="Genomic_DNA"/>
</dbReference>
<dbReference type="Gene3D" id="3.40.50.300">
    <property type="entry name" value="P-loop containing nucleotide triphosphate hydrolases"/>
    <property type="match status" value="1"/>
</dbReference>
<dbReference type="Pfam" id="PF01926">
    <property type="entry name" value="MMR_HSR1"/>
    <property type="match status" value="1"/>
</dbReference>
<name>A0A380S7A7_FIBSU</name>
<evidence type="ECO:0000259" key="1">
    <source>
        <dbReference type="Pfam" id="PF01926"/>
    </source>
</evidence>
<sequence length="547" mass="63222">MNFKDSLISELTERRNLVSLLLDDGKIDGRIIGTGQTDYTKDNAEYHLSCNGKNFILIDVPGIEGDEKKYKSLIESALIKAHLVFFVSSSEKKPEPKTVDKIKQYLKYTSKVFALCNVRGYPDAYDFEEDRECLENKKTIEVKEQTSEVLKSAFGDETFLGINSIQGLLAFCGASVNANGETSICWPRKGKNLRKVQENFKKYFSYQQMIKFSQIEHLQKLIEKKNEFYKNDIWESNKIRAEKYMLTRITELQTVFDDVEKNIDSNNKLIDESIKKMRNYFSHEITETKNNVESIIEKSFEKCENEMCRIIDIYIGAYSSKKINKELMKCVDDLQQKMNGEVNGIIKKMIELLNTSLNQETNYLRMSMSKADFADSSSMKIRKIYIKNISDISLPVDEEFFSKSVIESGSKLYNIGKKNSGVLNVINGKMRLDFKKISYEDALNIADAAFNILESIVGKALNFYQRKSKINQIKSQLRNQLLQQKNEFISEVSKQIDESKEMIEGRFLSLLDEDKNSMGCLKKIFANQLESLKCTYKNIREMTYERA</sequence>